<gene>
    <name evidence="3" type="ORF">GCM10010170_059350</name>
</gene>
<evidence type="ECO:0000313" key="3">
    <source>
        <dbReference type="EMBL" id="GAA2362875.1"/>
    </source>
</evidence>
<keyword evidence="4" id="KW-1185">Reference proteome</keyword>
<comment type="caution">
    <text evidence="3">The sequence shown here is derived from an EMBL/GenBank/DDBJ whole genome shotgun (WGS) entry which is preliminary data.</text>
</comment>
<dbReference type="Gene3D" id="3.40.50.10140">
    <property type="entry name" value="Toll/interleukin-1 receptor homology (TIR) domain"/>
    <property type="match status" value="1"/>
</dbReference>
<protein>
    <recommendedName>
        <fullName evidence="2">TIR domain-containing protein</fullName>
    </recommendedName>
</protein>
<proteinExistence type="predicted"/>
<dbReference type="Pfam" id="PF13676">
    <property type="entry name" value="TIR_2"/>
    <property type="match status" value="1"/>
</dbReference>
<dbReference type="RefSeq" id="WP_344615840.1">
    <property type="nucleotide sequence ID" value="NZ_BAAARV010000056.1"/>
</dbReference>
<evidence type="ECO:0000256" key="1">
    <source>
        <dbReference type="SAM" id="MobiDB-lite"/>
    </source>
</evidence>
<feature type="domain" description="TIR" evidence="2">
    <location>
        <begin position="48"/>
        <end position="129"/>
    </location>
</feature>
<dbReference type="InterPro" id="IPR047603">
    <property type="entry name" value="FxsC_N"/>
</dbReference>
<dbReference type="EMBL" id="BAAARV010000056">
    <property type="protein sequence ID" value="GAA2362875.1"/>
    <property type="molecule type" value="Genomic_DNA"/>
</dbReference>
<name>A0ABP5TX61_9ACTN</name>
<dbReference type="NCBIfam" id="TIGR04276">
    <property type="entry name" value="FxsC_Cterm"/>
    <property type="match status" value="1"/>
</dbReference>
<organism evidence="3 4">
    <name type="scientific">Dactylosporangium salmoneum</name>
    <dbReference type="NCBI Taxonomy" id="53361"/>
    <lineage>
        <taxon>Bacteria</taxon>
        <taxon>Bacillati</taxon>
        <taxon>Actinomycetota</taxon>
        <taxon>Actinomycetes</taxon>
        <taxon>Micromonosporales</taxon>
        <taxon>Micromonosporaceae</taxon>
        <taxon>Dactylosporangium</taxon>
    </lineage>
</organism>
<reference evidence="4" key="1">
    <citation type="journal article" date="2019" name="Int. J. Syst. Evol. Microbiol.">
        <title>The Global Catalogue of Microorganisms (GCM) 10K type strain sequencing project: providing services to taxonomists for standard genome sequencing and annotation.</title>
        <authorList>
            <consortium name="The Broad Institute Genomics Platform"/>
            <consortium name="The Broad Institute Genome Sequencing Center for Infectious Disease"/>
            <person name="Wu L."/>
            <person name="Ma J."/>
        </authorList>
    </citation>
    <scope>NUCLEOTIDE SEQUENCE [LARGE SCALE GENOMIC DNA]</scope>
    <source>
        <strain evidence="4">JCM 3272</strain>
    </source>
</reference>
<evidence type="ECO:0000259" key="2">
    <source>
        <dbReference type="Pfam" id="PF13676"/>
    </source>
</evidence>
<dbReference type="InterPro" id="IPR035897">
    <property type="entry name" value="Toll_tir_struct_dom_sf"/>
</dbReference>
<feature type="region of interest" description="Disordered" evidence="1">
    <location>
        <begin position="368"/>
        <end position="395"/>
    </location>
</feature>
<accession>A0ABP5TX61</accession>
<dbReference type="InterPro" id="IPR000157">
    <property type="entry name" value="TIR_dom"/>
</dbReference>
<dbReference type="NCBIfam" id="NF040588">
    <property type="entry name" value="FxsC_Nterm"/>
    <property type="match status" value="1"/>
</dbReference>
<dbReference type="InterPro" id="IPR026367">
    <property type="entry name" value="FxsC_C"/>
</dbReference>
<feature type="compositionally biased region" description="Basic and acidic residues" evidence="1">
    <location>
        <begin position="384"/>
        <end position="395"/>
    </location>
</feature>
<dbReference type="Proteomes" id="UP001501444">
    <property type="component" value="Unassembled WGS sequence"/>
</dbReference>
<evidence type="ECO:0000313" key="4">
    <source>
        <dbReference type="Proteomes" id="UP001501444"/>
    </source>
</evidence>
<sequence length="395" mass="43677">MPTDEGMYFFLSYAHPSPLRGFEMQPDAEVLKFFTDLSRRLRAVAALREGQRVGFLDAELDPGADWDRARGRALSVAQVFVPLYSPTYFNSPGTLSELRWFRDRLAVLPPEEARPHVLPVLWDPLPPRPDSPPRTEDALAIAPDSAAYREDGMRVLSVFPMYEKEYDDVLGRIAAAINRVAHGHRLPPSPAPPPTPEPIPPDVAQFVVVVAAPTRDAPPPGREEAGYGRDAAHWQPFGAEGPLPAADYAASIAEQLRLATYVTDLDGVNDLLDTRPAIVLIDPWILAAGQGERALGGALRRLPGWAIPVIITDELGRNDARAVALAERVEAMLQAMDRPRPKRLHGLQEFRSGVRDLISEARRRYFKDAPGIPSGRTPSPRLRLMAEDRPPEPTF</sequence>
<dbReference type="SUPFAM" id="SSF52200">
    <property type="entry name" value="Toll/Interleukin receptor TIR domain"/>
    <property type="match status" value="1"/>
</dbReference>